<organism evidence="1">
    <name type="scientific">Siphoviridae sp. ctnpt50</name>
    <dbReference type="NCBI Taxonomy" id="2827941"/>
    <lineage>
        <taxon>Viruses</taxon>
        <taxon>Duplodnaviria</taxon>
        <taxon>Heunggongvirae</taxon>
        <taxon>Uroviricota</taxon>
        <taxon>Caudoviricetes</taxon>
    </lineage>
</organism>
<protein>
    <submittedName>
        <fullName evidence="1">Uncharacterized protein</fullName>
    </submittedName>
</protein>
<name>A0A8S5SDA8_9CAUD</name>
<reference evidence="1" key="1">
    <citation type="journal article" date="2021" name="Proc. Natl. Acad. Sci. U.S.A.">
        <title>A Catalog of Tens of Thousands of Viruses from Human Metagenomes Reveals Hidden Associations with Chronic Diseases.</title>
        <authorList>
            <person name="Tisza M.J."/>
            <person name="Buck C.B."/>
        </authorList>
    </citation>
    <scope>NUCLEOTIDE SEQUENCE</scope>
    <source>
        <strain evidence="1">Ctnpt50</strain>
    </source>
</reference>
<dbReference type="EMBL" id="BK032577">
    <property type="protein sequence ID" value="DAF48957.1"/>
    <property type="molecule type" value="Genomic_DNA"/>
</dbReference>
<accession>A0A8S5SDA8</accession>
<proteinExistence type="predicted"/>
<evidence type="ECO:0000313" key="1">
    <source>
        <dbReference type="EMBL" id="DAF48957.1"/>
    </source>
</evidence>
<sequence>MTADSAMAEMEKFLFEKNVVLSESDKKQLEQLLEDLRQTSYSDGFDAGYSSGYGDAVSEMSDEPAADVQEVKHGHRVLDDGTDGGRRKRLRIQLRPWVETED</sequence>